<reference evidence="1" key="1">
    <citation type="submission" date="2018-05" db="EMBL/GenBank/DDBJ databases">
        <authorList>
            <person name="Lanie J.A."/>
            <person name="Ng W.-L."/>
            <person name="Kazmierczak K.M."/>
            <person name="Andrzejewski T.M."/>
            <person name="Davidsen T.M."/>
            <person name="Wayne K.J."/>
            <person name="Tettelin H."/>
            <person name="Glass J.I."/>
            <person name="Rusch D."/>
            <person name="Podicherti R."/>
            <person name="Tsui H.-C.T."/>
            <person name="Winkler M.E."/>
        </authorList>
    </citation>
    <scope>NUCLEOTIDE SEQUENCE</scope>
</reference>
<accession>A0A382GH43</accession>
<dbReference type="AlphaFoldDB" id="A0A382GH43"/>
<evidence type="ECO:0000313" key="1">
    <source>
        <dbReference type="EMBL" id="SVB74490.1"/>
    </source>
</evidence>
<name>A0A382GH43_9ZZZZ</name>
<organism evidence="1">
    <name type="scientific">marine metagenome</name>
    <dbReference type="NCBI Taxonomy" id="408172"/>
    <lineage>
        <taxon>unclassified sequences</taxon>
        <taxon>metagenomes</taxon>
        <taxon>ecological metagenomes</taxon>
    </lineage>
</organism>
<sequence>MAFRRKNTVAVKIVVYCIHHSIHYDCFLVIS</sequence>
<dbReference type="EMBL" id="UINC01055516">
    <property type="protein sequence ID" value="SVB74490.1"/>
    <property type="molecule type" value="Genomic_DNA"/>
</dbReference>
<gene>
    <name evidence="1" type="ORF">METZ01_LOCUS227344</name>
</gene>
<protein>
    <submittedName>
        <fullName evidence="1">Uncharacterized protein</fullName>
    </submittedName>
</protein>
<proteinExistence type="predicted"/>